<proteinExistence type="predicted"/>
<dbReference type="InterPro" id="IPR055303">
    <property type="entry name" value="ATMIN"/>
</dbReference>
<dbReference type="PANTHER" id="PTHR46664">
    <property type="entry name" value="ATM INTERACTOR"/>
    <property type="match status" value="1"/>
</dbReference>
<feature type="region of interest" description="Disordered" evidence="2">
    <location>
        <begin position="612"/>
        <end position="631"/>
    </location>
</feature>
<name>A0AAD9PFF7_RIDPI</name>
<dbReference type="EMBL" id="JAODUO010000011">
    <property type="protein sequence ID" value="KAK2193547.1"/>
    <property type="molecule type" value="Genomic_DNA"/>
</dbReference>
<protein>
    <recommendedName>
        <fullName evidence="3">C2H2-type domain-containing protein</fullName>
    </recommendedName>
</protein>
<accession>A0AAD9PFF7</accession>
<sequence>MCPVKDCGKVLPQPPALRLHMVKVHKIIENNKDDQLLHRRKPPSGSGETVCYKCPVAECVYNGPRHFNLWKCLKQHYMKVHAEKTFCCETCGVKFGLRADLKRHMTLSHGIKGKQPVSKKQSVTCSGQQVCDRDAAAQSHKGTHQNMTPSPWSPPTSAATSCVRVKPPGHGKFVPILSKPNVVVMAVAGGGGQGLQNHLIYIADPCPPHPTLPRLAPKPGLIGIVDAARQTDANTQTLVTFGEREAGRDWWPPTPRGRRYHSSTQTLAVKRKRNVAQTQTTGDFILRRAMHSANIPIRTASTGCQMSPMTEPIRWCGVNTDSDATQTLVPRTAYRQRDTNLIDVDCPVSVGQVTASVSQEAMNVGLSTISVGQATVSVSQATVSVGQATVSASQPTVTSVDAACGTWDMPPGGSTWDLPLPETMSTLTSTLTSNQLDTETQTMVLLEELHASLAESISTQTFESFLETAATTPSYLEERPQNSTQTQTRHSVLSPAPCLTPSDSLCHTALTVCTPDPLFGGCSTDDLVLSGKYLSQSNLVSTRGQQEAPLLADNFDFLNTESQTGDLDPDYMHMETQTSIEDIFDQLLSNMETQTTDDVFGDMEFTDIHTQTTMRPEPSSSFDSSSTETQTSLHTLVQATNMAEFSNTETQTLFTGIDFNTTLADSHTQTTWNDLESFI</sequence>
<gene>
    <name evidence="4" type="ORF">NP493_10g05010</name>
</gene>
<feature type="domain" description="C2H2-type" evidence="3">
    <location>
        <begin position="86"/>
        <end position="109"/>
    </location>
</feature>
<evidence type="ECO:0000313" key="5">
    <source>
        <dbReference type="Proteomes" id="UP001209878"/>
    </source>
</evidence>
<dbReference type="SUPFAM" id="SSF57667">
    <property type="entry name" value="beta-beta-alpha zinc fingers"/>
    <property type="match status" value="1"/>
</dbReference>
<keyword evidence="5" id="KW-1185">Reference proteome</keyword>
<evidence type="ECO:0000259" key="3">
    <source>
        <dbReference type="PROSITE" id="PS50157"/>
    </source>
</evidence>
<dbReference type="PROSITE" id="PS00028">
    <property type="entry name" value="ZINC_FINGER_C2H2_1"/>
    <property type="match status" value="2"/>
</dbReference>
<keyword evidence="1" id="KW-0862">Zinc</keyword>
<keyword evidence="1" id="KW-0479">Metal-binding</keyword>
<dbReference type="SMART" id="SM00355">
    <property type="entry name" value="ZnF_C2H2"/>
    <property type="match status" value="3"/>
</dbReference>
<dbReference type="Proteomes" id="UP001209878">
    <property type="component" value="Unassembled WGS sequence"/>
</dbReference>
<feature type="compositionally biased region" description="Low complexity" evidence="2">
    <location>
        <begin position="619"/>
        <end position="631"/>
    </location>
</feature>
<dbReference type="Gene3D" id="3.30.160.60">
    <property type="entry name" value="Classic Zinc Finger"/>
    <property type="match status" value="1"/>
</dbReference>
<dbReference type="AlphaFoldDB" id="A0AAD9PFF7"/>
<evidence type="ECO:0000256" key="2">
    <source>
        <dbReference type="SAM" id="MobiDB-lite"/>
    </source>
</evidence>
<evidence type="ECO:0000313" key="4">
    <source>
        <dbReference type="EMBL" id="KAK2193547.1"/>
    </source>
</evidence>
<evidence type="ECO:0000256" key="1">
    <source>
        <dbReference type="PROSITE-ProRule" id="PRU00042"/>
    </source>
</evidence>
<dbReference type="PANTHER" id="PTHR46664:SF1">
    <property type="entry name" value="ATM INTERACTOR"/>
    <property type="match status" value="1"/>
</dbReference>
<dbReference type="GO" id="GO:0008270">
    <property type="term" value="F:zinc ion binding"/>
    <property type="evidence" value="ECO:0007669"/>
    <property type="project" value="UniProtKB-KW"/>
</dbReference>
<dbReference type="GO" id="GO:0005634">
    <property type="term" value="C:nucleus"/>
    <property type="evidence" value="ECO:0007669"/>
    <property type="project" value="TreeGrafter"/>
</dbReference>
<dbReference type="InterPro" id="IPR013087">
    <property type="entry name" value="Znf_C2H2_type"/>
</dbReference>
<dbReference type="GO" id="GO:0000981">
    <property type="term" value="F:DNA-binding transcription factor activity, RNA polymerase II-specific"/>
    <property type="evidence" value="ECO:0007669"/>
    <property type="project" value="TreeGrafter"/>
</dbReference>
<dbReference type="InterPro" id="IPR036236">
    <property type="entry name" value="Znf_C2H2_sf"/>
</dbReference>
<feature type="region of interest" description="Disordered" evidence="2">
    <location>
        <begin position="140"/>
        <end position="160"/>
    </location>
</feature>
<dbReference type="GO" id="GO:0045944">
    <property type="term" value="P:positive regulation of transcription by RNA polymerase II"/>
    <property type="evidence" value="ECO:0007669"/>
    <property type="project" value="InterPro"/>
</dbReference>
<dbReference type="GO" id="GO:0000976">
    <property type="term" value="F:transcription cis-regulatory region binding"/>
    <property type="evidence" value="ECO:0007669"/>
    <property type="project" value="InterPro"/>
</dbReference>
<organism evidence="4 5">
    <name type="scientific">Ridgeia piscesae</name>
    <name type="common">Tubeworm</name>
    <dbReference type="NCBI Taxonomy" id="27915"/>
    <lineage>
        <taxon>Eukaryota</taxon>
        <taxon>Metazoa</taxon>
        <taxon>Spiralia</taxon>
        <taxon>Lophotrochozoa</taxon>
        <taxon>Annelida</taxon>
        <taxon>Polychaeta</taxon>
        <taxon>Sedentaria</taxon>
        <taxon>Canalipalpata</taxon>
        <taxon>Sabellida</taxon>
        <taxon>Siboglinidae</taxon>
        <taxon>Ridgeia</taxon>
    </lineage>
</organism>
<dbReference type="Pfam" id="PF24757">
    <property type="entry name" value="C2H2_ASCIZ"/>
    <property type="match status" value="1"/>
</dbReference>
<comment type="caution">
    <text evidence="4">The sequence shown here is derived from an EMBL/GenBank/DDBJ whole genome shotgun (WGS) entry which is preliminary data.</text>
</comment>
<reference evidence="4" key="1">
    <citation type="journal article" date="2023" name="Mol. Biol. Evol.">
        <title>Third-Generation Sequencing Reveals the Adaptive Role of the Epigenome in Three Deep-Sea Polychaetes.</title>
        <authorList>
            <person name="Perez M."/>
            <person name="Aroh O."/>
            <person name="Sun Y."/>
            <person name="Lan Y."/>
            <person name="Juniper S.K."/>
            <person name="Young C.R."/>
            <person name="Angers B."/>
            <person name="Qian P.Y."/>
        </authorList>
    </citation>
    <scope>NUCLEOTIDE SEQUENCE</scope>
    <source>
        <strain evidence="4">R07B-5</strain>
    </source>
</reference>
<dbReference type="PROSITE" id="PS50157">
    <property type="entry name" value="ZINC_FINGER_C2H2_2"/>
    <property type="match status" value="1"/>
</dbReference>
<dbReference type="InterPro" id="IPR056545">
    <property type="entry name" value="C2H2_ASCIZ_1st_2nd"/>
</dbReference>
<keyword evidence="1" id="KW-0863">Zinc-finger</keyword>